<keyword evidence="3" id="KW-0808">Transferase</keyword>
<dbReference type="Pfam" id="PF12804">
    <property type="entry name" value="NTP_transf_3"/>
    <property type="match status" value="1"/>
</dbReference>
<evidence type="ECO:0000313" key="3">
    <source>
        <dbReference type="EMBL" id="MBA4613433.1"/>
    </source>
</evidence>
<dbReference type="PANTHER" id="PTHR43777">
    <property type="entry name" value="MOLYBDENUM COFACTOR CYTIDYLYLTRANSFERASE"/>
    <property type="match status" value="1"/>
</dbReference>
<proteinExistence type="predicted"/>
<name>A0A838Y388_9HYPH</name>
<dbReference type="SMART" id="SM00852">
    <property type="entry name" value="MoCF_biosynth"/>
    <property type="match status" value="1"/>
</dbReference>
<dbReference type="InterPro" id="IPR001453">
    <property type="entry name" value="MoaB/Mog_dom"/>
</dbReference>
<dbReference type="Proteomes" id="UP000559404">
    <property type="component" value="Unassembled WGS sequence"/>
</dbReference>
<feature type="domain" description="MoaB/Mog" evidence="2">
    <location>
        <begin position="168"/>
        <end position="301"/>
    </location>
</feature>
<dbReference type="AlphaFoldDB" id="A0A838Y388"/>
<comment type="caution">
    <text evidence="3">The sequence shown here is derived from an EMBL/GenBank/DDBJ whole genome shotgun (WGS) entry which is preliminary data.</text>
</comment>
<dbReference type="CDD" id="cd04182">
    <property type="entry name" value="GT_2_like_f"/>
    <property type="match status" value="1"/>
</dbReference>
<keyword evidence="1" id="KW-0460">Magnesium</keyword>
<gene>
    <name evidence="3" type="ORF">H1W37_17365</name>
</gene>
<organism evidence="3 4">
    <name type="scientific">Stappia taiwanensis</name>
    <dbReference type="NCBI Taxonomy" id="992267"/>
    <lineage>
        <taxon>Bacteria</taxon>
        <taxon>Pseudomonadati</taxon>
        <taxon>Pseudomonadota</taxon>
        <taxon>Alphaproteobacteria</taxon>
        <taxon>Hyphomicrobiales</taxon>
        <taxon>Stappiaceae</taxon>
        <taxon>Stappia</taxon>
    </lineage>
</organism>
<dbReference type="GO" id="GO:0016779">
    <property type="term" value="F:nucleotidyltransferase activity"/>
    <property type="evidence" value="ECO:0007669"/>
    <property type="project" value="UniProtKB-ARBA"/>
</dbReference>
<dbReference type="InterPro" id="IPR025877">
    <property type="entry name" value="MobA-like_NTP_Trfase"/>
</dbReference>
<evidence type="ECO:0000313" key="4">
    <source>
        <dbReference type="Proteomes" id="UP000559404"/>
    </source>
</evidence>
<evidence type="ECO:0000256" key="1">
    <source>
        <dbReference type="ARBA" id="ARBA00022842"/>
    </source>
</evidence>
<dbReference type="Gene3D" id="3.90.550.10">
    <property type="entry name" value="Spore Coat Polysaccharide Biosynthesis Protein SpsA, Chain A"/>
    <property type="match status" value="1"/>
</dbReference>
<dbReference type="SUPFAM" id="SSF53218">
    <property type="entry name" value="Molybdenum cofactor biosynthesis proteins"/>
    <property type="match status" value="1"/>
</dbReference>
<dbReference type="SUPFAM" id="SSF53448">
    <property type="entry name" value="Nucleotide-diphospho-sugar transferases"/>
    <property type="match status" value="1"/>
</dbReference>
<sequence>MKFGPVATIEAEGALLAHSLRLEGATFRKGQRLSDADIALIAATGISEVVVARLEPGDCHEDVAAERLARAADGGGLRLDPPFTGRVNLFAAEDGLLLVDPPAVNAANRIDPAITLATLPAFARVTRGRMVATAKIIPFAVAEPLIAQAETAARAAVRLAPFRPRKVGLVATQLPHLKPSVLDKTRRITEARLAVSGSTLIGEERVAHDPAAVAAALTALAAQGAEMLLVFGASAIVDRKDVIPAAIEAAGGTVVHFGMPVDPGNLLLVGALSGLPVLGAPGCARSPRENGFDWVLDRMMADLPVRPEDITGLGVGGLLMEIGTRPQPRAAAPAAKAETGGNAMDHAAPIPRKVAAILLAAGRSSRAGETNKLLARLDGEPLVRIAARAALASGISSLTVVTGHMADAVGAALNGLDAILVHNPDHADGMASSIRTGIAALPPDTDAALILLADMPGITAEAIDRIIAAYAPGAGKPIVVATAEGKRGNPVLWDRAFFDALTQLEGDTGARALIDRHQDQRAEVEIGPPARLDLDTAAELAAAGAKTGGQETAKD</sequence>
<dbReference type="CDD" id="cd03522">
    <property type="entry name" value="MoeA_like"/>
    <property type="match status" value="1"/>
</dbReference>
<dbReference type="InterPro" id="IPR012184">
    <property type="entry name" value="Bifunc_Mopterin-bd"/>
</dbReference>
<dbReference type="RefSeq" id="WP_181761630.1">
    <property type="nucleotide sequence ID" value="NZ_BMCR01000007.1"/>
</dbReference>
<dbReference type="EMBL" id="JACEON010000019">
    <property type="protein sequence ID" value="MBA4613433.1"/>
    <property type="molecule type" value="Genomic_DNA"/>
</dbReference>
<reference evidence="3 4" key="1">
    <citation type="submission" date="2020-07" db="EMBL/GenBank/DDBJ databases">
        <authorList>
            <person name="Li M."/>
        </authorList>
    </citation>
    <scope>NUCLEOTIDE SEQUENCE [LARGE SCALE GENOMIC DNA]</scope>
    <source>
        <strain evidence="3 4">DSM 23284</strain>
    </source>
</reference>
<keyword evidence="4" id="KW-1185">Reference proteome</keyword>
<protein>
    <submittedName>
        <fullName evidence="3">NTP transferase domain-containing protein</fullName>
    </submittedName>
</protein>
<dbReference type="Gene3D" id="3.40.980.10">
    <property type="entry name" value="MoaB/Mog-like domain"/>
    <property type="match status" value="1"/>
</dbReference>
<reference evidence="3 4" key="2">
    <citation type="submission" date="2020-08" db="EMBL/GenBank/DDBJ databases">
        <title>Stappia taiwanensis sp. nov., isolated from a coastal thermal spring.</title>
        <authorList>
            <person name="Kampfer P."/>
        </authorList>
    </citation>
    <scope>NUCLEOTIDE SEQUENCE [LARGE SCALE GENOMIC DNA]</scope>
    <source>
        <strain evidence="3 4">DSM 23284</strain>
    </source>
</reference>
<accession>A0A838Y388</accession>
<evidence type="ECO:0000259" key="2">
    <source>
        <dbReference type="SMART" id="SM00852"/>
    </source>
</evidence>
<dbReference type="PANTHER" id="PTHR43777:SF1">
    <property type="entry name" value="MOLYBDENUM COFACTOR CYTIDYLYLTRANSFERASE"/>
    <property type="match status" value="1"/>
</dbReference>
<dbReference type="InterPro" id="IPR036425">
    <property type="entry name" value="MoaB/Mog-like_dom_sf"/>
</dbReference>
<dbReference type="PIRSF" id="PIRSF036626">
    <property type="entry name" value="MPTBd_MobAlike"/>
    <property type="match status" value="1"/>
</dbReference>
<dbReference type="InterPro" id="IPR029044">
    <property type="entry name" value="Nucleotide-diphossugar_trans"/>
</dbReference>